<gene>
    <name evidence="3" type="ORF">ACFY35_07495</name>
</gene>
<keyword evidence="1" id="KW-0732">Signal</keyword>
<dbReference type="PROSITE" id="PS51257">
    <property type="entry name" value="PROKAR_LIPOPROTEIN"/>
    <property type="match status" value="1"/>
</dbReference>
<dbReference type="PANTHER" id="PTHR31528:SF15">
    <property type="entry name" value="RIBOFLAVIN-BINDING PROTEIN RIBY"/>
    <property type="match status" value="1"/>
</dbReference>
<comment type="caution">
    <text evidence="3">The sequence shown here is derived from an EMBL/GenBank/DDBJ whole genome shotgun (WGS) entry which is preliminary data.</text>
</comment>
<dbReference type="InterPro" id="IPR027939">
    <property type="entry name" value="NMT1/THI5"/>
</dbReference>
<dbReference type="EMBL" id="JBIAZU010000001">
    <property type="protein sequence ID" value="MFF5289265.1"/>
    <property type="molecule type" value="Genomic_DNA"/>
</dbReference>
<evidence type="ECO:0000313" key="3">
    <source>
        <dbReference type="EMBL" id="MFF5289265.1"/>
    </source>
</evidence>
<dbReference type="Proteomes" id="UP001602245">
    <property type="component" value="Unassembled WGS sequence"/>
</dbReference>
<proteinExistence type="predicted"/>
<dbReference type="SUPFAM" id="SSF53850">
    <property type="entry name" value="Periplasmic binding protein-like II"/>
    <property type="match status" value="1"/>
</dbReference>
<feature type="domain" description="SsuA/THI5-like" evidence="2">
    <location>
        <begin position="63"/>
        <end position="271"/>
    </location>
</feature>
<accession>A0ABW6W7H1</accession>
<evidence type="ECO:0000256" key="1">
    <source>
        <dbReference type="SAM" id="SignalP"/>
    </source>
</evidence>
<evidence type="ECO:0000313" key="4">
    <source>
        <dbReference type="Proteomes" id="UP001602245"/>
    </source>
</evidence>
<dbReference type="Pfam" id="PF09084">
    <property type="entry name" value="NMT1"/>
    <property type="match status" value="1"/>
</dbReference>
<dbReference type="Gene3D" id="3.40.190.10">
    <property type="entry name" value="Periplasmic binding protein-like II"/>
    <property type="match status" value="2"/>
</dbReference>
<dbReference type="RefSeq" id="WP_026205264.1">
    <property type="nucleotide sequence ID" value="NZ_JBIAZU010000001.1"/>
</dbReference>
<evidence type="ECO:0000259" key="2">
    <source>
        <dbReference type="Pfam" id="PF09084"/>
    </source>
</evidence>
<keyword evidence="4" id="KW-1185">Reference proteome</keyword>
<dbReference type="PANTHER" id="PTHR31528">
    <property type="entry name" value="4-AMINO-5-HYDROXYMETHYL-2-METHYLPYRIMIDINE PHOSPHATE SYNTHASE THI11-RELATED"/>
    <property type="match status" value="1"/>
</dbReference>
<sequence length="345" mass="36099">MIRRSRALAAALLVAVLVTAGACSGSGSDKDDSTTKAGANGAEVKKVTYLTGFGAVGRDAFAWVAKEKGYFQEAGLDVDIQKGAGNTQNLTLIKSGQAQFAAMDFSGGEVLSGLGKFTDWRAVAAVHQQTLVSIMTTKDTGITKPSDLAGKKIATATGSVSELLFPAYAKLAGVDPKTVTMQGAQTTALNGLMAQRKVDALSTFLLSKKALETASKKEVVVMPYSDYLGDLFGNVIVAREELINSDKDEVKKFVGAILKGLQYSLDHPDEAAAILNKAEPTAKIPAAVAEINAMKPYTSPPNGAPLGYLDHERVVRSIAILQGNGLMPAGLTPDKVADFSFVAPS</sequence>
<feature type="signal peptide" evidence="1">
    <location>
        <begin position="1"/>
        <end position="22"/>
    </location>
</feature>
<reference evidence="3 4" key="1">
    <citation type="submission" date="2024-10" db="EMBL/GenBank/DDBJ databases">
        <title>The Natural Products Discovery Center: Release of the First 8490 Sequenced Strains for Exploring Actinobacteria Biosynthetic Diversity.</title>
        <authorList>
            <person name="Kalkreuter E."/>
            <person name="Kautsar S.A."/>
            <person name="Yang D."/>
            <person name="Bader C.D."/>
            <person name="Teijaro C.N."/>
            <person name="Fluegel L."/>
            <person name="Davis C.M."/>
            <person name="Simpson J.R."/>
            <person name="Lauterbach L."/>
            <person name="Steele A.D."/>
            <person name="Gui C."/>
            <person name="Meng S."/>
            <person name="Li G."/>
            <person name="Viehrig K."/>
            <person name="Ye F."/>
            <person name="Su P."/>
            <person name="Kiefer A.F."/>
            <person name="Nichols A."/>
            <person name="Cepeda A.J."/>
            <person name="Yan W."/>
            <person name="Fan B."/>
            <person name="Jiang Y."/>
            <person name="Adhikari A."/>
            <person name="Zheng C.-J."/>
            <person name="Schuster L."/>
            <person name="Cowan T.M."/>
            <person name="Smanski M.J."/>
            <person name="Chevrette M.G."/>
            <person name="De Carvalho L.P.S."/>
            <person name="Shen B."/>
        </authorList>
    </citation>
    <scope>NUCLEOTIDE SEQUENCE [LARGE SCALE GENOMIC DNA]</scope>
    <source>
        <strain evidence="3 4">NPDC000087</strain>
    </source>
</reference>
<dbReference type="InterPro" id="IPR015168">
    <property type="entry name" value="SsuA/THI5"/>
</dbReference>
<protein>
    <submittedName>
        <fullName evidence="3">ABC transporter substrate-binding protein</fullName>
    </submittedName>
</protein>
<feature type="chain" id="PRO_5046559428" evidence="1">
    <location>
        <begin position="23"/>
        <end position="345"/>
    </location>
</feature>
<name>A0ABW6W7H1_9ACTN</name>
<organism evidence="3 4">
    <name type="scientific">Paractinoplanes globisporus</name>
    <dbReference type="NCBI Taxonomy" id="113565"/>
    <lineage>
        <taxon>Bacteria</taxon>
        <taxon>Bacillati</taxon>
        <taxon>Actinomycetota</taxon>
        <taxon>Actinomycetes</taxon>
        <taxon>Micromonosporales</taxon>
        <taxon>Micromonosporaceae</taxon>
        <taxon>Paractinoplanes</taxon>
    </lineage>
</organism>